<dbReference type="RefSeq" id="WP_214441525.1">
    <property type="nucleotide sequence ID" value="NZ_JAECZB010000093.1"/>
</dbReference>
<reference evidence="1 2" key="1">
    <citation type="journal article" date="2021" name="Int. J. Syst. Evol. Microbiol.">
        <title>Amazonocrinis nigriterrae gen. nov., sp. nov., Atlanticothrix silvestris gen. nov., sp. nov. and Dendronalium phyllosphericum gen. nov., sp. nov., nostocacean cyanobacteria from Brazilian environments.</title>
        <authorList>
            <person name="Alvarenga D.O."/>
            <person name="Andreote A.P.D."/>
            <person name="Branco L.H.Z."/>
            <person name="Delbaje E."/>
            <person name="Cruz R.B."/>
            <person name="Varani A.M."/>
            <person name="Fiore M.F."/>
        </authorList>
    </citation>
    <scope>NUCLEOTIDE SEQUENCE [LARGE SCALE GENOMIC DNA]</scope>
    <source>
        <strain evidence="1 2">CENA357</strain>
    </source>
</reference>
<proteinExistence type="predicted"/>
<protein>
    <submittedName>
        <fullName evidence="1">Uncharacterized protein</fullName>
    </submittedName>
</protein>
<dbReference type="EMBL" id="JAECZB010000093">
    <property type="protein sequence ID" value="MBH8555301.1"/>
    <property type="molecule type" value="Genomic_DNA"/>
</dbReference>
<keyword evidence="2" id="KW-1185">Reference proteome</keyword>
<dbReference type="SUPFAM" id="SSF53448">
    <property type="entry name" value="Nucleotide-diphospho-sugar transferases"/>
    <property type="match status" value="1"/>
</dbReference>
<evidence type="ECO:0000313" key="2">
    <source>
        <dbReference type="Proteomes" id="UP000599391"/>
    </source>
</evidence>
<accession>A0A8J7HHS0</accession>
<name>A0A8J7HHS0_9CYAN</name>
<gene>
    <name evidence="1" type="ORF">I8751_23715</name>
</gene>
<dbReference type="Proteomes" id="UP000599391">
    <property type="component" value="Unassembled WGS sequence"/>
</dbReference>
<dbReference type="AlphaFoldDB" id="A0A8J7HHS0"/>
<organism evidence="1 2">
    <name type="scientific">Atlanticothrix silvestris CENA357</name>
    <dbReference type="NCBI Taxonomy" id="1725252"/>
    <lineage>
        <taxon>Bacteria</taxon>
        <taxon>Bacillati</taxon>
        <taxon>Cyanobacteriota</taxon>
        <taxon>Cyanophyceae</taxon>
        <taxon>Nostocales</taxon>
        <taxon>Nodulariaceae</taxon>
        <taxon>Atlanticothrix</taxon>
        <taxon>Atlanticothrix silvestris</taxon>
    </lineage>
</organism>
<comment type="caution">
    <text evidence="1">The sequence shown here is derived from an EMBL/GenBank/DDBJ whole genome shotgun (WGS) entry which is preliminary data.</text>
</comment>
<dbReference type="InterPro" id="IPR029044">
    <property type="entry name" value="Nucleotide-diphossugar_trans"/>
</dbReference>
<evidence type="ECO:0000313" key="1">
    <source>
        <dbReference type="EMBL" id="MBH8555301.1"/>
    </source>
</evidence>
<sequence length="298" mass="34671">MLKISNRWIKNKLKESIKYRVFYNYCNLLCFIKTLKIPHIDWKPLDNSLPRFVAIAREADVPLLAYSIQSLMQHSISRPNIWLIGDSDAAYIKLQKWFANYPSDVKFWHWQTLHDELDQSYKNFIQTWLASGQWGGYAKKFAITLAANAHSDILLFDADVLWFGNFLSALQTIRQNHNTILAGQDYVQSYDLEVAEFLCNKKILEDKPLNCGLIYYPHSILFKIITINKVNNLIGYAKEATPHFEQTLIADAFWKSGGKWFSSDTVATTLIDNFQFKKQVYALARHYAGAKHLFWRDA</sequence>